<dbReference type="AlphaFoldDB" id="A0A4Y2HZF2"/>
<proteinExistence type="predicted"/>
<accession>A0A4Y2HZF2</accession>
<dbReference type="EMBL" id="BGPR01002245">
    <property type="protein sequence ID" value="GBM70316.1"/>
    <property type="molecule type" value="Genomic_DNA"/>
</dbReference>
<protein>
    <submittedName>
        <fullName evidence="1">Uncharacterized protein</fullName>
    </submittedName>
</protein>
<gene>
    <name evidence="1" type="ORF">AVEN_102653_1</name>
</gene>
<name>A0A4Y2HZF2_ARAVE</name>
<evidence type="ECO:0000313" key="2">
    <source>
        <dbReference type="Proteomes" id="UP000499080"/>
    </source>
</evidence>
<sequence>MQANDHHLWIKGYKNLPVGTELTEDRSGASVPATGRARLPPTVRARLAVQGNSVMKLISNFRQIFIYQLNTPLRERGAKSFYEGGGNSLLDSGVLSPPLALPLIEVDKGMSIKIAMYLYYHPLHHHFPFRLGFRTEIADEKG</sequence>
<reference evidence="1 2" key="1">
    <citation type="journal article" date="2019" name="Sci. Rep.">
        <title>Orb-weaving spider Araneus ventricosus genome elucidates the spidroin gene catalogue.</title>
        <authorList>
            <person name="Kono N."/>
            <person name="Nakamura H."/>
            <person name="Ohtoshi R."/>
            <person name="Moran D.A.P."/>
            <person name="Shinohara A."/>
            <person name="Yoshida Y."/>
            <person name="Fujiwara M."/>
            <person name="Mori M."/>
            <person name="Tomita M."/>
            <person name="Arakawa K."/>
        </authorList>
    </citation>
    <scope>NUCLEOTIDE SEQUENCE [LARGE SCALE GENOMIC DNA]</scope>
</reference>
<keyword evidence="2" id="KW-1185">Reference proteome</keyword>
<evidence type="ECO:0000313" key="1">
    <source>
        <dbReference type="EMBL" id="GBM70316.1"/>
    </source>
</evidence>
<comment type="caution">
    <text evidence="1">The sequence shown here is derived from an EMBL/GenBank/DDBJ whole genome shotgun (WGS) entry which is preliminary data.</text>
</comment>
<dbReference type="Proteomes" id="UP000499080">
    <property type="component" value="Unassembled WGS sequence"/>
</dbReference>
<organism evidence="1 2">
    <name type="scientific">Araneus ventricosus</name>
    <name type="common">Orbweaver spider</name>
    <name type="synonym">Epeira ventricosa</name>
    <dbReference type="NCBI Taxonomy" id="182803"/>
    <lineage>
        <taxon>Eukaryota</taxon>
        <taxon>Metazoa</taxon>
        <taxon>Ecdysozoa</taxon>
        <taxon>Arthropoda</taxon>
        <taxon>Chelicerata</taxon>
        <taxon>Arachnida</taxon>
        <taxon>Araneae</taxon>
        <taxon>Araneomorphae</taxon>
        <taxon>Entelegynae</taxon>
        <taxon>Araneoidea</taxon>
        <taxon>Araneidae</taxon>
        <taxon>Araneus</taxon>
    </lineage>
</organism>